<dbReference type="PANTHER" id="PTHR18964">
    <property type="entry name" value="ROK (REPRESSOR, ORF, KINASE) FAMILY"/>
    <property type="match status" value="1"/>
</dbReference>
<dbReference type="Gene3D" id="3.30.420.40">
    <property type="match status" value="2"/>
</dbReference>
<dbReference type="AlphaFoldDB" id="A0A2W5QG61"/>
<dbReference type="SUPFAM" id="SSF53067">
    <property type="entry name" value="Actin-like ATPase domain"/>
    <property type="match status" value="1"/>
</dbReference>
<dbReference type="Proteomes" id="UP000249185">
    <property type="component" value="Unassembled WGS sequence"/>
</dbReference>
<dbReference type="Pfam" id="PF13412">
    <property type="entry name" value="HTH_24"/>
    <property type="match status" value="1"/>
</dbReference>
<dbReference type="InterPro" id="IPR036388">
    <property type="entry name" value="WH-like_DNA-bd_sf"/>
</dbReference>
<feature type="region of interest" description="Disordered" evidence="2">
    <location>
        <begin position="1"/>
        <end position="21"/>
    </location>
</feature>
<comment type="caution">
    <text evidence="3">The sequence shown here is derived from an EMBL/GenBank/DDBJ whole genome shotgun (WGS) entry which is preliminary data.</text>
</comment>
<name>A0A2W5QG61_RHOSU</name>
<dbReference type="PANTHER" id="PTHR18964:SF149">
    <property type="entry name" value="BIFUNCTIONAL UDP-N-ACETYLGLUCOSAMINE 2-EPIMERASE_N-ACETYLMANNOSAMINE KINASE"/>
    <property type="match status" value="1"/>
</dbReference>
<dbReference type="Pfam" id="PF00480">
    <property type="entry name" value="ROK"/>
    <property type="match status" value="1"/>
</dbReference>
<reference evidence="3 4" key="1">
    <citation type="submission" date="2017-08" db="EMBL/GenBank/DDBJ databases">
        <title>Infants hospitalized years apart are colonized by the same room-sourced microbial strains.</title>
        <authorList>
            <person name="Brooks B."/>
            <person name="Olm M.R."/>
            <person name="Firek B.A."/>
            <person name="Baker R."/>
            <person name="Thomas B.C."/>
            <person name="Morowitz M.J."/>
            <person name="Banfield J.F."/>
        </authorList>
    </citation>
    <scope>NUCLEOTIDE SEQUENCE [LARGE SCALE GENOMIC DNA]</scope>
    <source>
        <strain evidence="3">S2_005_002_R2_34</strain>
    </source>
</reference>
<proteinExistence type="inferred from homology"/>
<evidence type="ECO:0000313" key="3">
    <source>
        <dbReference type="EMBL" id="PZQ50450.1"/>
    </source>
</evidence>
<dbReference type="InterPro" id="IPR043129">
    <property type="entry name" value="ATPase_NBD"/>
</dbReference>
<dbReference type="SUPFAM" id="SSF46785">
    <property type="entry name" value="Winged helix' DNA-binding domain"/>
    <property type="match status" value="1"/>
</dbReference>
<evidence type="ECO:0000256" key="1">
    <source>
        <dbReference type="ARBA" id="ARBA00006479"/>
    </source>
</evidence>
<accession>A0A2W5QG61</accession>
<gene>
    <name evidence="3" type="ORF">DI556_07815</name>
</gene>
<comment type="similarity">
    <text evidence="1">Belongs to the ROK (NagC/XylR) family.</text>
</comment>
<organism evidence="3 4">
    <name type="scientific">Rhodovulum sulfidophilum</name>
    <name type="common">Rhodobacter sulfidophilus</name>
    <dbReference type="NCBI Taxonomy" id="35806"/>
    <lineage>
        <taxon>Bacteria</taxon>
        <taxon>Pseudomonadati</taxon>
        <taxon>Pseudomonadota</taxon>
        <taxon>Alphaproteobacteria</taxon>
        <taxon>Rhodobacterales</taxon>
        <taxon>Paracoccaceae</taxon>
        <taxon>Rhodovulum</taxon>
    </lineage>
</organism>
<sequence>MNQGLREHPPTPARRGTNQAGMRAYNERLVLTLVRAHGPLAKTEIARMTGLSAQTVSVIMRHLESDHLLRRGEPQRGRVGQPSVPLSLEPDGAFFIGVKIGRRGLDFVLVDFAGRIRHRETEAYPYPRPAQVIARVRDGVRACERLLGPKAERIAGVGIAIPFLLWEWAEAVGAPPEELDLWRHTDIRADLDAALPYPVYLQNDATAACGAELVFGDHPGLRDFLYFYVGAFIGGGLVVDGGLYTGRSGNAAAVGSMQVPKPGGGTEQLIHQASLVVLERRLRAAGIDIAPLYDPEGDWTGFGAELDAWLGQAAEGLAAAIAVSAALMDLEAAVIDGALPAPVEARLVAKTRAALGRMDLSGVRPPEIKPGTIGPLARALGGASLPLFDRYLVEQHRLASIRADPAAAG</sequence>
<protein>
    <submittedName>
        <fullName evidence="3">Sugar kinase</fullName>
    </submittedName>
</protein>
<dbReference type="InterPro" id="IPR036390">
    <property type="entry name" value="WH_DNA-bd_sf"/>
</dbReference>
<keyword evidence="3" id="KW-0418">Kinase</keyword>
<dbReference type="InterPro" id="IPR000600">
    <property type="entry name" value="ROK"/>
</dbReference>
<dbReference type="GO" id="GO:0016301">
    <property type="term" value="F:kinase activity"/>
    <property type="evidence" value="ECO:0007669"/>
    <property type="project" value="UniProtKB-KW"/>
</dbReference>
<dbReference type="EMBL" id="QFPW01000004">
    <property type="protein sequence ID" value="PZQ50450.1"/>
    <property type="molecule type" value="Genomic_DNA"/>
</dbReference>
<evidence type="ECO:0000256" key="2">
    <source>
        <dbReference type="SAM" id="MobiDB-lite"/>
    </source>
</evidence>
<dbReference type="Gene3D" id="1.10.10.10">
    <property type="entry name" value="Winged helix-like DNA-binding domain superfamily/Winged helix DNA-binding domain"/>
    <property type="match status" value="1"/>
</dbReference>
<evidence type="ECO:0000313" key="4">
    <source>
        <dbReference type="Proteomes" id="UP000249185"/>
    </source>
</evidence>
<keyword evidence="3" id="KW-0808">Transferase</keyword>